<evidence type="ECO:0000256" key="3">
    <source>
        <dbReference type="ARBA" id="ARBA00022692"/>
    </source>
</evidence>
<evidence type="ECO:0000313" key="10">
    <source>
        <dbReference type="EMBL" id="CAG8555164.1"/>
    </source>
</evidence>
<comment type="subcellular location">
    <subcellularLocation>
        <location evidence="1">Membrane</location>
        <topology evidence="1">Multi-pass membrane protein</topology>
    </subcellularLocation>
</comment>
<feature type="binding site" evidence="8">
    <location>
        <position position="76"/>
    </location>
    <ligand>
        <name>Zn(2+)</name>
        <dbReference type="ChEBI" id="CHEBI:29105"/>
        <note>catalytic</note>
    </ligand>
</feature>
<feature type="binding site" evidence="7">
    <location>
        <position position="16"/>
    </location>
    <ligand>
        <name>Ca(2+)</name>
        <dbReference type="ChEBI" id="CHEBI:29108"/>
    </ligand>
</feature>
<evidence type="ECO:0000256" key="4">
    <source>
        <dbReference type="ARBA" id="ARBA00022801"/>
    </source>
</evidence>
<dbReference type="GO" id="GO:0046513">
    <property type="term" value="P:ceramide biosynthetic process"/>
    <property type="evidence" value="ECO:0007669"/>
    <property type="project" value="TreeGrafter"/>
</dbReference>
<feature type="binding site" evidence="8">
    <location>
        <position position="219"/>
    </location>
    <ligand>
        <name>Zn(2+)</name>
        <dbReference type="ChEBI" id="CHEBI:29105"/>
        <note>catalytic</note>
    </ligand>
</feature>
<comment type="similarity">
    <text evidence="2">Belongs to the alkaline ceramidase family.</text>
</comment>
<feature type="transmembrane region" description="Helical" evidence="9">
    <location>
        <begin position="114"/>
        <end position="136"/>
    </location>
</feature>
<feature type="transmembrane region" description="Helical" evidence="9">
    <location>
        <begin position="85"/>
        <end position="102"/>
    </location>
</feature>
<keyword evidence="8" id="KW-0862">Zinc</keyword>
<dbReference type="GO" id="GO:0046872">
    <property type="term" value="F:metal ion binding"/>
    <property type="evidence" value="ECO:0007669"/>
    <property type="project" value="UniProtKB-KW"/>
</dbReference>
<keyword evidence="4" id="KW-0378">Hydrolase</keyword>
<dbReference type="GO" id="GO:0016811">
    <property type="term" value="F:hydrolase activity, acting on carbon-nitrogen (but not peptide) bonds, in linear amides"/>
    <property type="evidence" value="ECO:0007669"/>
    <property type="project" value="InterPro"/>
</dbReference>
<feature type="transmembrane region" description="Helical" evidence="9">
    <location>
        <begin position="30"/>
        <end position="48"/>
    </location>
</feature>
<evidence type="ECO:0000256" key="9">
    <source>
        <dbReference type="SAM" id="Phobius"/>
    </source>
</evidence>
<sequence>MNSTNGFWGEPTSTDWCEKNYEVTYYIAEFYNTISSLCLIFMGIFGSIMHAKGFDYRFTLCFRTITVIGFGSILFHGTLLFPLQHFDGIPMIFYILVLFYSVNENKKERKFGNWFPTMLFLWGFTVSTVLIFLGGYYQNKIMKLLEFYIFQGSFFLISICVYLHIIAIVINLKGETSIRSLMLRGTIIFLIGYLGWNIDYHFCKGLNKISNLQLHAWWHLTASYSSYSISLIVMFDRSKMLGKNPIIKWVYIILPYVELPLVSEQYLPSEVMSLERTLLMQKISVELSQELS</sequence>
<dbReference type="Pfam" id="PF05875">
    <property type="entry name" value="Ceramidase"/>
    <property type="match status" value="1"/>
</dbReference>
<keyword evidence="7" id="KW-0106">Calcium</keyword>
<name>A0A9N9B8J0_FUNMO</name>
<evidence type="ECO:0000256" key="6">
    <source>
        <dbReference type="ARBA" id="ARBA00023136"/>
    </source>
</evidence>
<keyword evidence="3 9" id="KW-0812">Transmembrane</keyword>
<keyword evidence="6 9" id="KW-0472">Membrane</keyword>
<evidence type="ECO:0000313" key="11">
    <source>
        <dbReference type="Proteomes" id="UP000789375"/>
    </source>
</evidence>
<dbReference type="Proteomes" id="UP000789375">
    <property type="component" value="Unassembled WGS sequence"/>
</dbReference>
<feature type="transmembrane region" description="Helical" evidence="9">
    <location>
        <begin position="148"/>
        <end position="169"/>
    </location>
</feature>
<gene>
    <name evidence="10" type="ORF">FMOSSE_LOCUS6672</name>
</gene>
<protein>
    <submittedName>
        <fullName evidence="10">2137_t:CDS:1</fullName>
    </submittedName>
</protein>
<feature type="transmembrane region" description="Helical" evidence="9">
    <location>
        <begin position="60"/>
        <end position="79"/>
    </location>
</feature>
<evidence type="ECO:0000256" key="2">
    <source>
        <dbReference type="ARBA" id="ARBA00009780"/>
    </source>
</evidence>
<organism evidence="10 11">
    <name type="scientific">Funneliformis mosseae</name>
    <name type="common">Endomycorrhizal fungus</name>
    <name type="synonym">Glomus mosseae</name>
    <dbReference type="NCBI Taxonomy" id="27381"/>
    <lineage>
        <taxon>Eukaryota</taxon>
        <taxon>Fungi</taxon>
        <taxon>Fungi incertae sedis</taxon>
        <taxon>Mucoromycota</taxon>
        <taxon>Glomeromycotina</taxon>
        <taxon>Glomeromycetes</taxon>
        <taxon>Glomerales</taxon>
        <taxon>Glomeraceae</taxon>
        <taxon>Funneliformis</taxon>
    </lineage>
</organism>
<feature type="binding site" evidence="7">
    <location>
        <position position="18"/>
    </location>
    <ligand>
        <name>Ca(2+)</name>
        <dbReference type="ChEBI" id="CHEBI:29108"/>
    </ligand>
</feature>
<dbReference type="InterPro" id="IPR008901">
    <property type="entry name" value="ACER"/>
</dbReference>
<dbReference type="AlphaFoldDB" id="A0A9N9B8J0"/>
<dbReference type="EMBL" id="CAJVPP010001436">
    <property type="protein sequence ID" value="CAG8555164.1"/>
    <property type="molecule type" value="Genomic_DNA"/>
</dbReference>
<proteinExistence type="inferred from homology"/>
<evidence type="ECO:0000256" key="5">
    <source>
        <dbReference type="ARBA" id="ARBA00022989"/>
    </source>
</evidence>
<feature type="transmembrane region" description="Helical" evidence="9">
    <location>
        <begin position="181"/>
        <end position="196"/>
    </location>
</feature>
<keyword evidence="11" id="KW-1185">Reference proteome</keyword>
<feature type="binding site" evidence="7">
    <location>
        <position position="15"/>
    </location>
    <ligand>
        <name>Ca(2+)</name>
        <dbReference type="ChEBI" id="CHEBI:29108"/>
    </ligand>
</feature>
<feature type="binding site" evidence="7">
    <location>
        <position position="20"/>
    </location>
    <ligand>
        <name>Ca(2+)</name>
        <dbReference type="ChEBI" id="CHEBI:29108"/>
    </ligand>
</feature>
<evidence type="ECO:0000256" key="7">
    <source>
        <dbReference type="PIRSR" id="PIRSR608901-1"/>
    </source>
</evidence>
<accession>A0A9N9B8J0</accession>
<dbReference type="PANTHER" id="PTHR46187:SF3">
    <property type="entry name" value="ALKALINE CERAMIDASE 3"/>
    <property type="match status" value="1"/>
</dbReference>
<evidence type="ECO:0000256" key="8">
    <source>
        <dbReference type="PIRSR" id="PIRSR608901-2"/>
    </source>
</evidence>
<feature type="binding site" evidence="7">
    <location>
        <position position="29"/>
    </location>
    <ligand>
        <name>Ca(2+)</name>
        <dbReference type="ChEBI" id="CHEBI:29108"/>
    </ligand>
</feature>
<feature type="transmembrane region" description="Helical" evidence="9">
    <location>
        <begin position="216"/>
        <end position="235"/>
    </location>
</feature>
<reference evidence="10" key="1">
    <citation type="submission" date="2021-06" db="EMBL/GenBank/DDBJ databases">
        <authorList>
            <person name="Kallberg Y."/>
            <person name="Tangrot J."/>
            <person name="Rosling A."/>
        </authorList>
    </citation>
    <scope>NUCLEOTIDE SEQUENCE</scope>
    <source>
        <strain evidence="10">87-6 pot B 2015</strain>
    </source>
</reference>
<keyword evidence="5 9" id="KW-1133">Transmembrane helix</keyword>
<feature type="binding site" evidence="8">
    <location>
        <position position="215"/>
    </location>
    <ligand>
        <name>Zn(2+)</name>
        <dbReference type="ChEBI" id="CHEBI:29105"/>
        <note>catalytic</note>
    </ligand>
</feature>
<dbReference type="GO" id="GO:0046514">
    <property type="term" value="P:ceramide catabolic process"/>
    <property type="evidence" value="ECO:0007669"/>
    <property type="project" value="TreeGrafter"/>
</dbReference>
<keyword evidence="7" id="KW-0479">Metal-binding</keyword>
<dbReference type="PANTHER" id="PTHR46187">
    <property type="entry name" value="ALKALINE CERAMIDASE 3"/>
    <property type="match status" value="1"/>
</dbReference>
<dbReference type="GO" id="GO:0005789">
    <property type="term" value="C:endoplasmic reticulum membrane"/>
    <property type="evidence" value="ECO:0007669"/>
    <property type="project" value="TreeGrafter"/>
</dbReference>
<comment type="caution">
    <text evidence="10">The sequence shown here is derived from an EMBL/GenBank/DDBJ whole genome shotgun (WGS) entry which is preliminary data.</text>
</comment>
<evidence type="ECO:0000256" key="1">
    <source>
        <dbReference type="ARBA" id="ARBA00004141"/>
    </source>
</evidence>
<comment type="cofactor">
    <cofactor evidence="8">
        <name>Zn(2+)</name>
        <dbReference type="ChEBI" id="CHEBI:29105"/>
    </cofactor>
</comment>